<organism evidence="2 3">
    <name type="scientific">Mycena metata</name>
    <dbReference type="NCBI Taxonomy" id="1033252"/>
    <lineage>
        <taxon>Eukaryota</taxon>
        <taxon>Fungi</taxon>
        <taxon>Dikarya</taxon>
        <taxon>Basidiomycota</taxon>
        <taxon>Agaricomycotina</taxon>
        <taxon>Agaricomycetes</taxon>
        <taxon>Agaricomycetidae</taxon>
        <taxon>Agaricales</taxon>
        <taxon>Marasmiineae</taxon>
        <taxon>Mycenaceae</taxon>
        <taxon>Mycena</taxon>
    </lineage>
</organism>
<feature type="transmembrane region" description="Helical" evidence="1">
    <location>
        <begin position="87"/>
        <end position="108"/>
    </location>
</feature>
<keyword evidence="3" id="KW-1185">Reference proteome</keyword>
<keyword evidence="1" id="KW-1133">Transmembrane helix</keyword>
<gene>
    <name evidence="2" type="ORF">B0H16DRAFT_1729632</name>
</gene>
<sequence>MSILKTLPTEPAPACRDAILTESVDPMVRATRALRGRAPYLKNGLNRDWIETVPSLRACSMGAPELAERTVTNGLYRNRIPETPIRLSMALLAGVGIWVLASLCVRFYGTPQWPRSKVTNRTSLENLFSGCFWLGCLDVVVNPVFSLAHGPSTNLESPGYPSECLCTSRSGGSSELVALLLLALTGLLVYAATPNTIRAVKATLAATLESSVTVMYWNIFHDFTLKLTDPKFQSILTVYDIMFFAETDMLLGEEKVADVPTVYTLISLPPKTFNVWLTPRRRYRFDNPRDF</sequence>
<dbReference type="EMBL" id="JARKIB010000109">
    <property type="protein sequence ID" value="KAJ7738951.1"/>
    <property type="molecule type" value="Genomic_DNA"/>
</dbReference>
<evidence type="ECO:0000256" key="1">
    <source>
        <dbReference type="SAM" id="Phobius"/>
    </source>
</evidence>
<evidence type="ECO:0000313" key="3">
    <source>
        <dbReference type="Proteomes" id="UP001215598"/>
    </source>
</evidence>
<name>A0AAD7ICU6_9AGAR</name>
<reference evidence="2" key="1">
    <citation type="submission" date="2023-03" db="EMBL/GenBank/DDBJ databases">
        <title>Massive genome expansion in bonnet fungi (Mycena s.s.) driven by repeated elements and novel gene families across ecological guilds.</title>
        <authorList>
            <consortium name="Lawrence Berkeley National Laboratory"/>
            <person name="Harder C.B."/>
            <person name="Miyauchi S."/>
            <person name="Viragh M."/>
            <person name="Kuo A."/>
            <person name="Thoen E."/>
            <person name="Andreopoulos B."/>
            <person name="Lu D."/>
            <person name="Skrede I."/>
            <person name="Drula E."/>
            <person name="Henrissat B."/>
            <person name="Morin E."/>
            <person name="Kohler A."/>
            <person name="Barry K."/>
            <person name="LaButti K."/>
            <person name="Morin E."/>
            <person name="Salamov A."/>
            <person name="Lipzen A."/>
            <person name="Mereny Z."/>
            <person name="Hegedus B."/>
            <person name="Baldrian P."/>
            <person name="Stursova M."/>
            <person name="Weitz H."/>
            <person name="Taylor A."/>
            <person name="Grigoriev I.V."/>
            <person name="Nagy L.G."/>
            <person name="Martin F."/>
            <person name="Kauserud H."/>
        </authorList>
    </citation>
    <scope>NUCLEOTIDE SEQUENCE</scope>
    <source>
        <strain evidence="2">CBHHK182m</strain>
    </source>
</reference>
<evidence type="ECO:0000313" key="2">
    <source>
        <dbReference type="EMBL" id="KAJ7738951.1"/>
    </source>
</evidence>
<keyword evidence="1" id="KW-0812">Transmembrane</keyword>
<dbReference type="AlphaFoldDB" id="A0AAD7ICU6"/>
<accession>A0AAD7ICU6</accession>
<dbReference type="Proteomes" id="UP001215598">
    <property type="component" value="Unassembled WGS sequence"/>
</dbReference>
<proteinExistence type="predicted"/>
<keyword evidence="1" id="KW-0472">Membrane</keyword>
<comment type="caution">
    <text evidence="2">The sequence shown here is derived from an EMBL/GenBank/DDBJ whole genome shotgun (WGS) entry which is preliminary data.</text>
</comment>
<feature type="transmembrane region" description="Helical" evidence="1">
    <location>
        <begin position="176"/>
        <end position="193"/>
    </location>
</feature>
<protein>
    <submittedName>
        <fullName evidence="2">Uncharacterized protein</fullName>
    </submittedName>
</protein>